<dbReference type="EMBL" id="LMYN01000019">
    <property type="protein sequence ID" value="KSA02801.1"/>
    <property type="molecule type" value="Genomic_DNA"/>
</dbReference>
<protein>
    <submittedName>
        <fullName evidence="2">Uncharacterized protein</fullName>
    </submittedName>
</protein>
<name>A0A0V1Q2P4_9ASCO</name>
<evidence type="ECO:0000313" key="2">
    <source>
        <dbReference type="EMBL" id="KSA02801.1"/>
    </source>
</evidence>
<evidence type="ECO:0000256" key="1">
    <source>
        <dbReference type="SAM" id="MobiDB-lite"/>
    </source>
</evidence>
<dbReference type="OrthoDB" id="4077683at2759"/>
<dbReference type="GeneID" id="26838407"/>
<accession>A0A0V1Q2P4</accession>
<comment type="caution">
    <text evidence="2">The sequence shown here is derived from an EMBL/GenBank/DDBJ whole genome shotgun (WGS) entry which is preliminary data.</text>
</comment>
<sequence length="668" mass="78260">MLKKDSPGYYENLTISKCKRIVRPLVSKIHALNDLNSKYPSMLDFNFPHDDECLQGILSKKSLDHDNNVELPVYYQQGPVRRKIRKLEKRKNAKCYDYDSDYDESDYLLETSSINIYSSPEVREHISRMNSLIEPLNSSERLKSLKPYISSQLYQAYYDIFLIFRTIINSLILKTQRNFDSSLNIPKLSSLCSFKIGKFMALSTKPTYFEMNHSLLFDPDTIPYHLRKYLDILLDDIDEWLEMKPEVVTFAHRIDLLFGYVMHLLVINLDLTLYLLIPILIHWLNEELRRPGNKMLQSLSRNFFVEYWTYGPDYFENTGFEGIASILTGSQKRERNLNIFWIFHKIGYWKNLINSFDCKSATAGLNSYEVLILDTIPLNNKLSLNILTNLDTEKQDFLGDIYPMIKKNPQHPQINNILILIITQLISTTRLKIKQCLKIHDFLDCFQFAYDSVISFVHTWLFLPVKEELLVFNSLYPGNNEIFHALISFADFQIRQCDKCFLNLTKSRSSFPSKVNIDESFIIKLETIRDDLSIVKRTLELLRLYYLDTVGNFIIEPHNVEEISTFILSIQKAKANSFKVKEFPLCNNSYNDLLIWLFDQQDPTLLQISRLCFRKYYGNKSSFKNDLIDNLYCMLFEGDAITSSSSEEIDDSRLDNSDDDIDEDEDKT</sequence>
<gene>
    <name evidence="2" type="ORF">AC631_01398</name>
</gene>
<evidence type="ECO:0000313" key="3">
    <source>
        <dbReference type="Proteomes" id="UP000054251"/>
    </source>
</evidence>
<reference evidence="2 3" key="1">
    <citation type="submission" date="2015-11" db="EMBL/GenBank/DDBJ databases">
        <title>The genome of Debaryomyces fabryi.</title>
        <authorList>
            <person name="Tafer H."/>
            <person name="Lopandic K."/>
        </authorList>
    </citation>
    <scope>NUCLEOTIDE SEQUENCE [LARGE SCALE GENOMIC DNA]</scope>
    <source>
        <strain evidence="2 3">CBS 789</strain>
    </source>
</reference>
<dbReference type="RefSeq" id="XP_015468903.1">
    <property type="nucleotide sequence ID" value="XM_015610228.1"/>
</dbReference>
<dbReference type="AlphaFoldDB" id="A0A0V1Q2P4"/>
<feature type="region of interest" description="Disordered" evidence="1">
    <location>
        <begin position="644"/>
        <end position="668"/>
    </location>
</feature>
<keyword evidence="3" id="KW-1185">Reference proteome</keyword>
<dbReference type="Proteomes" id="UP000054251">
    <property type="component" value="Unassembled WGS sequence"/>
</dbReference>
<organism evidence="2 3">
    <name type="scientific">Debaryomyces fabryi</name>
    <dbReference type="NCBI Taxonomy" id="58627"/>
    <lineage>
        <taxon>Eukaryota</taxon>
        <taxon>Fungi</taxon>
        <taxon>Dikarya</taxon>
        <taxon>Ascomycota</taxon>
        <taxon>Saccharomycotina</taxon>
        <taxon>Pichiomycetes</taxon>
        <taxon>Debaryomycetaceae</taxon>
        <taxon>Debaryomyces</taxon>
    </lineage>
</organism>
<feature type="compositionally biased region" description="Acidic residues" evidence="1">
    <location>
        <begin position="657"/>
        <end position="668"/>
    </location>
</feature>
<proteinExistence type="predicted"/>